<evidence type="ECO:0000313" key="3">
    <source>
        <dbReference type="Proteomes" id="UP000265801"/>
    </source>
</evidence>
<dbReference type="OrthoDB" id="48766at2"/>
<evidence type="ECO:0000313" key="2">
    <source>
        <dbReference type="EMBL" id="RIW34274.1"/>
    </source>
</evidence>
<gene>
    <name evidence="2" type="ORF">D3H55_09840</name>
</gene>
<reference evidence="2 3" key="1">
    <citation type="submission" date="2018-09" db="EMBL/GenBank/DDBJ databases">
        <title>Bacillus saliacetes sp. nov., isolated from Thai shrimp paste (Ka-pi).</title>
        <authorList>
            <person name="Daroonpunt R."/>
            <person name="Tanasupawat S."/>
            <person name="Yiamsombut S."/>
        </authorList>
    </citation>
    <scope>NUCLEOTIDE SEQUENCE [LARGE SCALE GENOMIC DNA]</scope>
    <source>
        <strain evidence="2 3">SKP7-4</strain>
    </source>
</reference>
<proteinExistence type="predicted"/>
<comment type="caution">
    <text evidence="2">The sequence shown here is derived from an EMBL/GenBank/DDBJ whole genome shotgun (WGS) entry which is preliminary data.</text>
</comment>
<evidence type="ECO:0000259" key="1">
    <source>
        <dbReference type="Pfam" id="PF07872"/>
    </source>
</evidence>
<organism evidence="2 3">
    <name type="scientific">Bacillus salacetis</name>
    <dbReference type="NCBI Taxonomy" id="2315464"/>
    <lineage>
        <taxon>Bacteria</taxon>
        <taxon>Bacillati</taxon>
        <taxon>Bacillota</taxon>
        <taxon>Bacilli</taxon>
        <taxon>Bacillales</taxon>
        <taxon>Bacillaceae</taxon>
        <taxon>Bacillus</taxon>
    </lineage>
</organism>
<sequence length="72" mass="7922">MATSDLKSIKLRMVFDNGMDENGKPKYSNKTYSNINNASTPDEIHQAAQALAGLSSKPLMNIEKNDSYDINA</sequence>
<dbReference type="AlphaFoldDB" id="A0A3A1R516"/>
<accession>A0A3A1R516</accession>
<dbReference type="InterPro" id="IPR012454">
    <property type="entry name" value="DUF1659"/>
</dbReference>
<dbReference type="Pfam" id="PF07872">
    <property type="entry name" value="DUF1659"/>
    <property type="match status" value="1"/>
</dbReference>
<dbReference type="RefSeq" id="WP_119546741.1">
    <property type="nucleotide sequence ID" value="NZ_QXIR01000011.1"/>
</dbReference>
<feature type="domain" description="DUF1659" evidence="1">
    <location>
        <begin position="2"/>
        <end position="71"/>
    </location>
</feature>
<dbReference type="EMBL" id="QXIR01000011">
    <property type="protein sequence ID" value="RIW34274.1"/>
    <property type="molecule type" value="Genomic_DNA"/>
</dbReference>
<keyword evidence="3" id="KW-1185">Reference proteome</keyword>
<name>A0A3A1R516_9BACI</name>
<dbReference type="Proteomes" id="UP000265801">
    <property type="component" value="Unassembled WGS sequence"/>
</dbReference>
<protein>
    <submittedName>
        <fullName evidence="2">DUF1659 domain-containing protein</fullName>
    </submittedName>
</protein>